<keyword evidence="2" id="KW-1185">Reference proteome</keyword>
<dbReference type="RefSeq" id="WP_248945479.1">
    <property type="nucleotide sequence ID" value="NZ_CBCSGY010000002.1"/>
</dbReference>
<evidence type="ECO:0000313" key="2">
    <source>
        <dbReference type="Proteomes" id="UP001165275"/>
    </source>
</evidence>
<dbReference type="Proteomes" id="UP001165275">
    <property type="component" value="Unassembled WGS sequence"/>
</dbReference>
<dbReference type="EMBL" id="JAGQDC010000006">
    <property type="protein sequence ID" value="MCL1029230.1"/>
    <property type="molecule type" value="Genomic_DNA"/>
</dbReference>
<sequence length="235" mass="27134">MTNNAIYSVENDKFIFLFNDLTAAYWVLNIEADISDQELAGRFMDIHQVFLGRLGRQEKGGLRKVPEAELIKVVRGWIVLYKCTIALLRRQHPRLSSSRDLVVGKLNWSERLKISASGLLLIDHSSRYAEFWAERAIKTKNGYSSLESRLSFVGSYIYNEYAQMVHKGELLVLDSFSNGVTSYDMMLFLRESHCAPESFLTEIKKIGWRVELGDEASINRIFQLYTKIKEKELHV</sequence>
<accession>A0ABT0KB29</accession>
<gene>
    <name evidence="1" type="ORF">KAJ71_09365</name>
</gene>
<evidence type="ECO:0000313" key="1">
    <source>
        <dbReference type="EMBL" id="MCL1029230.1"/>
    </source>
</evidence>
<comment type="caution">
    <text evidence="1">The sequence shown here is derived from an EMBL/GenBank/DDBJ whole genome shotgun (WGS) entry which is preliminary data.</text>
</comment>
<organism evidence="1 2">
    <name type="scientific">Serratia silvae</name>
    <dbReference type="NCBI Taxonomy" id="2824122"/>
    <lineage>
        <taxon>Bacteria</taxon>
        <taxon>Pseudomonadati</taxon>
        <taxon>Pseudomonadota</taxon>
        <taxon>Gammaproteobacteria</taxon>
        <taxon>Enterobacterales</taxon>
        <taxon>Yersiniaceae</taxon>
        <taxon>Serratia</taxon>
    </lineage>
</organism>
<protein>
    <submittedName>
        <fullName evidence="1">Uncharacterized protein</fullName>
    </submittedName>
</protein>
<name>A0ABT0KB29_9GAMM</name>
<reference evidence="1" key="1">
    <citation type="submission" date="2021-04" db="EMBL/GenBank/DDBJ databases">
        <title>Genome sequence of Serratia sp. arafor3.</title>
        <authorList>
            <person name="Besaury L."/>
        </authorList>
    </citation>
    <scope>NUCLEOTIDE SEQUENCE</scope>
    <source>
        <strain evidence="1">Arafor3</strain>
    </source>
</reference>
<proteinExistence type="predicted"/>